<dbReference type="KEGG" id="pseg:D3H65_13855"/>
<dbReference type="Proteomes" id="UP000263900">
    <property type="component" value="Chromosome"/>
</dbReference>
<evidence type="ECO:0000313" key="2">
    <source>
        <dbReference type="EMBL" id="AXY75003.1"/>
    </source>
</evidence>
<evidence type="ECO:0000313" key="3">
    <source>
        <dbReference type="Proteomes" id="UP000263900"/>
    </source>
</evidence>
<dbReference type="SUPFAM" id="SSF81343">
    <property type="entry name" value="Fumarate reductase respiratory complex transmembrane subunits"/>
    <property type="match status" value="1"/>
</dbReference>
<dbReference type="NCBIfam" id="TIGR02046">
    <property type="entry name" value="sdhC_b558_fam"/>
    <property type="match status" value="1"/>
</dbReference>
<sequence length="234" mass="26348">MKWSAFFTSSIGKKLVMSLTGIFLITFLVVHAGINACIFADLFDPTDDGEMFNRAAHFMGSSWVIRAAEIGLFAFIILHVVQGFMVEFQNRSRRGVGYQKTMGNKGSKWYSRSMGLLGTLLLLFLIMHISHFWVPSRITGLPEASYNPEHHDLFGKMALVFENPFIVILYILGCISLAYHLAHGFQSAFRTLGVYNKRYLALINGLGLGFSILIPLIFALMPISMHFQWVGLQN</sequence>
<name>A0A3B7MNV5_9BACT</name>
<evidence type="ECO:0000256" key="1">
    <source>
        <dbReference type="SAM" id="Phobius"/>
    </source>
</evidence>
<protein>
    <submittedName>
        <fullName evidence="2">Succinate dehydrogenase</fullName>
    </submittedName>
</protein>
<feature type="transmembrane region" description="Helical" evidence="1">
    <location>
        <begin position="109"/>
        <end position="133"/>
    </location>
</feature>
<dbReference type="GO" id="GO:0016020">
    <property type="term" value="C:membrane"/>
    <property type="evidence" value="ECO:0007669"/>
    <property type="project" value="InterPro"/>
</dbReference>
<keyword evidence="1" id="KW-0472">Membrane</keyword>
<feature type="transmembrane region" description="Helical" evidence="1">
    <location>
        <begin position="153"/>
        <end position="179"/>
    </location>
</feature>
<feature type="transmembrane region" description="Helical" evidence="1">
    <location>
        <begin position="63"/>
        <end position="88"/>
    </location>
</feature>
<proteinExistence type="predicted"/>
<dbReference type="InterPro" id="IPR034804">
    <property type="entry name" value="SQR/QFR_C/D"/>
</dbReference>
<dbReference type="CDD" id="cd03498">
    <property type="entry name" value="SQR_TypeB_2_TM"/>
    <property type="match status" value="1"/>
</dbReference>
<gene>
    <name evidence="2" type="ORF">D3H65_13855</name>
</gene>
<organism evidence="2 3">
    <name type="scientific">Paraflavitalea soli</name>
    <dbReference type="NCBI Taxonomy" id="2315862"/>
    <lineage>
        <taxon>Bacteria</taxon>
        <taxon>Pseudomonadati</taxon>
        <taxon>Bacteroidota</taxon>
        <taxon>Chitinophagia</taxon>
        <taxon>Chitinophagales</taxon>
        <taxon>Chitinophagaceae</taxon>
        <taxon>Paraflavitalea</taxon>
    </lineage>
</organism>
<dbReference type="Gene3D" id="1.20.1300.10">
    <property type="entry name" value="Fumarate reductase/succinate dehydrogenase, transmembrane subunit"/>
    <property type="match status" value="1"/>
</dbReference>
<accession>A0A3B7MNV5</accession>
<dbReference type="InterPro" id="IPR011138">
    <property type="entry name" value="Cytochrome_b-558"/>
</dbReference>
<dbReference type="AlphaFoldDB" id="A0A3B7MNV5"/>
<dbReference type="OrthoDB" id="9802842at2"/>
<keyword evidence="3" id="KW-1185">Reference proteome</keyword>
<reference evidence="2 3" key="1">
    <citation type="submission" date="2018-09" db="EMBL/GenBank/DDBJ databases">
        <title>Genome sequencing of strain 6GH32-13.</title>
        <authorList>
            <person name="Weon H.-Y."/>
            <person name="Heo J."/>
            <person name="Kwon S.-W."/>
        </authorList>
    </citation>
    <scope>NUCLEOTIDE SEQUENCE [LARGE SCALE GENOMIC DNA]</scope>
    <source>
        <strain evidence="2 3">5GH32-13</strain>
    </source>
</reference>
<dbReference type="EMBL" id="CP032157">
    <property type="protein sequence ID" value="AXY75003.1"/>
    <property type="molecule type" value="Genomic_DNA"/>
</dbReference>
<keyword evidence="1" id="KW-1133">Transmembrane helix</keyword>
<feature type="transmembrane region" description="Helical" evidence="1">
    <location>
        <begin position="199"/>
        <end position="223"/>
    </location>
</feature>
<dbReference type="RefSeq" id="WP_119050885.1">
    <property type="nucleotide sequence ID" value="NZ_CP032157.1"/>
</dbReference>
<feature type="transmembrane region" description="Helical" evidence="1">
    <location>
        <begin position="21"/>
        <end position="43"/>
    </location>
</feature>
<keyword evidence="1" id="KW-0812">Transmembrane</keyword>